<keyword evidence="4 10" id="KW-0812">Transmembrane</keyword>
<organism evidence="11 12">
    <name type="scientific">Fusarium tjaetaba</name>
    <dbReference type="NCBI Taxonomy" id="1567544"/>
    <lineage>
        <taxon>Eukaryota</taxon>
        <taxon>Fungi</taxon>
        <taxon>Dikarya</taxon>
        <taxon>Ascomycota</taxon>
        <taxon>Pezizomycotina</taxon>
        <taxon>Sordariomycetes</taxon>
        <taxon>Hypocreomycetidae</taxon>
        <taxon>Hypocreales</taxon>
        <taxon>Nectriaceae</taxon>
        <taxon>Fusarium</taxon>
        <taxon>Fusarium fujikuroi species complex</taxon>
    </lineage>
</organism>
<feature type="compositionally biased region" description="Basic and acidic residues" evidence="9">
    <location>
        <begin position="433"/>
        <end position="443"/>
    </location>
</feature>
<evidence type="ECO:0000256" key="8">
    <source>
        <dbReference type="ARBA" id="ARBA00023136"/>
    </source>
</evidence>
<dbReference type="GO" id="GO:0015031">
    <property type="term" value="P:protein transport"/>
    <property type="evidence" value="ECO:0007669"/>
    <property type="project" value="UniProtKB-KW"/>
</dbReference>
<feature type="transmembrane region" description="Helical" evidence="10">
    <location>
        <begin position="643"/>
        <end position="662"/>
    </location>
</feature>
<sequence length="1231" mass="138874">MPSRPVRRNRPQRLSRPYAMTHAGVRLIAWITSLAAILMLAFVGKEWPSKSQVIIAGAVGCAIAMLNDSWEVLAVTDASFTVPRLATSRRVLHDLFSLALCVGGIIMMWVSNINITDDKNAEQKRQEQWLMAALWALIAVVGWRLIFAVWGFLMADEERDIYAFNGAWCLGFGTIDMPICLPRLNFFMARGFSTTLWARMTTGVDRGIDRPGNDCLCRHTLNLWTTYSTADPSGPSYATSRSLQAPMHELRHLFDIARKLHGRLSSQTIPKCWTASTRALVSDGLYLRPKAGVHHCYCMNTSAEAMRDGPGHIALDSHRITTIESVVELSEQLMRPTKRATTSVVETTEGCGAYELLSKPSEVYLEVLPIGCSIRQDLGLKILWIAETQFYTIHVMAPLEQPKAITPGGDITLVEITARINDEPKQSGGSSQESKEQQEPREPLKDTLRRLVEEHEHDQNFPDDLLNRARKYLENKNDEQQDAERGQSISREFEAQKELMLNSSIYPEVRAVVDDTDDPTLLVGTFRVFLLGTIFAIIGTGVEQFFSLRMPPIGLSTFIVQILALPVGKLLARWLPTRKFRIFSWEFTLNPGPFNQKEQILIAMMANVTFGGSAVGAFIVSIIQVLKLDIFYGEKNLSNSIPWQILTLISTQFIGYGCAGLVRRFLVYPPSMIWPKALANIALAKALNKDNGHSEDTVHGWKMSRYNFFLVCFTSMFFYFWIPNYLFKALYLFNWPTWISPGNVTLALIAGSTCGLGFNPLPTLDWNVATYLGDPIVTPFFTLMNFASGMAIWGFIVAPLVYFKNVWNTGYFPINNNFIYDNHGLRYNLSRVLLPDLTLNQTAYHEYSVPLMTSTQVIKYAAAFMIYVATPVHMYLWHRKDIMSRLRACWARKSRDEEFNDVHNRLMSAYPECPHWWYAVILVASFIIACVSVSLWPTGMPIWGIVLAVLFTVVLQIPIGMLLAVTNMEISTRILSQLVSGYMFEGQPIPNMIFQMFSFMSTHQSLNFASDLKLAHYAKIPPRWAFAAQVYATLLAGFVGLGKDRFTCPHTHTFFMSSVIWGVVGPRRLFGTQGPYRAVTYTIPIGVIVPVAVYFMSKRWPNTFWRNVNAPILFIGPMAWAPFNWSYMQGSIVLAFVFNKVIKRRYAAWWEKYAYVLTSSMSAAIGISGAVMYFAVQHPGIALDWWGNRVQSEGVDQGGFVASGKVVGCSVLKMPEKGYFDIGVDWKVYLA</sequence>
<protein>
    <submittedName>
        <fullName evidence="11">OPT family small oligopeptide transporter</fullName>
    </submittedName>
</protein>
<evidence type="ECO:0000256" key="7">
    <source>
        <dbReference type="ARBA" id="ARBA00022989"/>
    </source>
</evidence>
<evidence type="ECO:0000256" key="2">
    <source>
        <dbReference type="ARBA" id="ARBA00008807"/>
    </source>
</evidence>
<feature type="transmembrane region" description="Helical" evidence="10">
    <location>
        <begin position="600"/>
        <end position="623"/>
    </location>
</feature>
<dbReference type="GO" id="GO:0035673">
    <property type="term" value="F:oligopeptide transmembrane transporter activity"/>
    <property type="evidence" value="ECO:0007669"/>
    <property type="project" value="InterPro"/>
</dbReference>
<feature type="transmembrane region" description="Helical" evidence="10">
    <location>
        <begin position="528"/>
        <end position="547"/>
    </location>
</feature>
<feature type="transmembrane region" description="Helical" evidence="10">
    <location>
        <begin position="780"/>
        <end position="803"/>
    </location>
</feature>
<feature type="transmembrane region" description="Helical" evidence="10">
    <location>
        <begin position="915"/>
        <end position="936"/>
    </location>
</feature>
<feature type="transmembrane region" description="Helical" evidence="10">
    <location>
        <begin position="132"/>
        <end position="155"/>
    </location>
</feature>
<evidence type="ECO:0000256" key="6">
    <source>
        <dbReference type="ARBA" id="ARBA00022927"/>
    </source>
</evidence>
<feature type="transmembrane region" description="Helical" evidence="10">
    <location>
        <begin position="738"/>
        <end position="759"/>
    </location>
</feature>
<feature type="transmembrane region" description="Helical" evidence="10">
    <location>
        <begin position="942"/>
        <end position="965"/>
    </location>
</feature>
<evidence type="ECO:0000256" key="9">
    <source>
        <dbReference type="SAM" id="MobiDB-lite"/>
    </source>
</evidence>
<dbReference type="RefSeq" id="XP_037209006.1">
    <property type="nucleotide sequence ID" value="XM_037350249.1"/>
</dbReference>
<dbReference type="NCBIfam" id="TIGR00727">
    <property type="entry name" value="ISP4_OPT"/>
    <property type="match status" value="1"/>
</dbReference>
<keyword evidence="3" id="KW-0813">Transport</keyword>
<evidence type="ECO:0000256" key="4">
    <source>
        <dbReference type="ARBA" id="ARBA00022692"/>
    </source>
</evidence>
<keyword evidence="5" id="KW-0571">Peptide transport</keyword>
<comment type="subcellular location">
    <subcellularLocation>
        <location evidence="1">Membrane</location>
        <topology evidence="1">Multi-pass membrane protein</topology>
    </subcellularLocation>
</comment>
<dbReference type="Proteomes" id="UP000530670">
    <property type="component" value="Unassembled WGS sequence"/>
</dbReference>
<evidence type="ECO:0000256" key="3">
    <source>
        <dbReference type="ARBA" id="ARBA00022448"/>
    </source>
</evidence>
<dbReference type="InterPro" id="IPR004813">
    <property type="entry name" value="OPT"/>
</dbReference>
<dbReference type="GO" id="GO:0016020">
    <property type="term" value="C:membrane"/>
    <property type="evidence" value="ECO:0007669"/>
    <property type="project" value="UniProtKB-SubCell"/>
</dbReference>
<keyword evidence="8 10" id="KW-0472">Membrane</keyword>
<evidence type="ECO:0000256" key="10">
    <source>
        <dbReference type="SAM" id="Phobius"/>
    </source>
</evidence>
<feature type="transmembrane region" description="Helical" evidence="10">
    <location>
        <begin position="857"/>
        <end position="877"/>
    </location>
</feature>
<name>A0A8H5W041_9HYPO</name>
<feature type="transmembrane region" description="Helical" evidence="10">
    <location>
        <begin position="706"/>
        <end position="726"/>
    </location>
</feature>
<feature type="region of interest" description="Disordered" evidence="9">
    <location>
        <begin position="422"/>
        <end position="443"/>
    </location>
</feature>
<keyword evidence="12" id="KW-1185">Reference proteome</keyword>
<dbReference type="PANTHER" id="PTHR22601">
    <property type="entry name" value="ISP4 LIKE PROTEIN"/>
    <property type="match status" value="1"/>
</dbReference>
<gene>
    <name evidence="11" type="ORF">FTJAE_3901</name>
</gene>
<dbReference type="GeneID" id="59302519"/>
<dbReference type="NCBIfam" id="TIGR00728">
    <property type="entry name" value="OPT_sfam"/>
    <property type="match status" value="1"/>
</dbReference>
<evidence type="ECO:0000313" key="11">
    <source>
        <dbReference type="EMBL" id="KAF5641911.1"/>
    </source>
</evidence>
<evidence type="ECO:0000256" key="5">
    <source>
        <dbReference type="ARBA" id="ARBA00022856"/>
    </source>
</evidence>
<comment type="caution">
    <text evidence="11">The sequence shown here is derived from an EMBL/GenBank/DDBJ whole genome shotgun (WGS) entry which is preliminary data.</text>
</comment>
<comment type="similarity">
    <text evidence="2">Belongs to the oligopeptide OPT transporter family.</text>
</comment>
<keyword evidence="7 10" id="KW-1133">Transmembrane helix</keyword>
<dbReference type="Pfam" id="PF03169">
    <property type="entry name" value="OPT"/>
    <property type="match status" value="1"/>
</dbReference>
<dbReference type="AlphaFoldDB" id="A0A8H5W041"/>
<feature type="transmembrane region" description="Helical" evidence="10">
    <location>
        <begin position="1154"/>
        <end position="1176"/>
    </location>
</feature>
<feature type="transmembrane region" description="Helical" evidence="10">
    <location>
        <begin position="21"/>
        <end position="43"/>
    </location>
</feature>
<dbReference type="OrthoDB" id="9986677at2759"/>
<accession>A0A8H5W041</accession>
<proteinExistence type="inferred from homology"/>
<feature type="transmembrane region" description="Helical" evidence="10">
    <location>
        <begin position="1078"/>
        <end position="1097"/>
    </location>
</feature>
<evidence type="ECO:0000256" key="1">
    <source>
        <dbReference type="ARBA" id="ARBA00004141"/>
    </source>
</evidence>
<keyword evidence="6" id="KW-0653">Protein transport</keyword>
<feature type="transmembrane region" description="Helical" evidence="10">
    <location>
        <begin position="553"/>
        <end position="572"/>
    </location>
</feature>
<evidence type="ECO:0000313" key="12">
    <source>
        <dbReference type="Proteomes" id="UP000530670"/>
    </source>
</evidence>
<feature type="transmembrane region" description="Helical" evidence="10">
    <location>
        <begin position="91"/>
        <end position="111"/>
    </location>
</feature>
<dbReference type="InterPro" id="IPR004648">
    <property type="entry name" value="Oligpept_transpt"/>
</dbReference>
<dbReference type="EMBL" id="JAAQRI010000073">
    <property type="protein sequence ID" value="KAF5641911.1"/>
    <property type="molecule type" value="Genomic_DNA"/>
</dbReference>
<reference evidence="11 12" key="1">
    <citation type="submission" date="2020-05" db="EMBL/GenBank/DDBJ databases">
        <title>Identification and distribution of gene clusters putatively required for synthesis of sphingolipid metabolism inhibitors in phylogenetically diverse species of the filamentous fungus Fusarium.</title>
        <authorList>
            <person name="Kim H.-S."/>
            <person name="Busman M."/>
            <person name="Brown D.W."/>
            <person name="Divon H."/>
            <person name="Uhlig S."/>
            <person name="Proctor R.H."/>
        </authorList>
    </citation>
    <scope>NUCLEOTIDE SEQUENCE [LARGE SCALE GENOMIC DNA]</scope>
    <source>
        <strain evidence="11 12">NRRL 66243</strain>
    </source>
</reference>